<dbReference type="Proteomes" id="UP000198362">
    <property type="component" value="Unassembled WGS sequence"/>
</dbReference>
<dbReference type="AlphaFoldDB" id="A0A239PDH6"/>
<keyword evidence="2" id="KW-0812">Transmembrane</keyword>
<gene>
    <name evidence="3" type="ORF">SAMN05421812_1187</name>
</gene>
<keyword evidence="4" id="KW-1185">Reference proteome</keyword>
<sequence length="286" mass="29595">MRRVDGRRGYPDDEQQQRWTDDDQGTGGGGWREGGYPREAGGDRGAEPSFNGFVSGYGGAPGDPRWSGDGPPDQPSWNTSARPLPADGMRRPMDDGPPRLYAVDPSAPATGEMPRSVPMEPHIPVGEPVPPPLSLPEPGPGGPGLPADGLNAPTGLMPPIAPRDETQRFPTEPMRRPGAAPGAPADGVYRTRRPGLLLIYGVVTAIFEIGALRIFFDSMFSGDLVIAGIVSGMLLIAGLPLLAAGLYAATTGGARAAEGPGGWLRPPAVYLVVGLGLIIAAGLAAA</sequence>
<feature type="transmembrane region" description="Helical" evidence="2">
    <location>
        <begin position="197"/>
        <end position="216"/>
    </location>
</feature>
<evidence type="ECO:0000256" key="2">
    <source>
        <dbReference type="SAM" id="Phobius"/>
    </source>
</evidence>
<feature type="compositionally biased region" description="Pro residues" evidence="1">
    <location>
        <begin position="127"/>
        <end position="143"/>
    </location>
</feature>
<dbReference type="EMBL" id="FZPH01000018">
    <property type="protein sequence ID" value="SNT64718.1"/>
    <property type="molecule type" value="Genomic_DNA"/>
</dbReference>
<keyword evidence="2" id="KW-1133">Transmembrane helix</keyword>
<evidence type="ECO:0000313" key="3">
    <source>
        <dbReference type="EMBL" id="SNT64718.1"/>
    </source>
</evidence>
<keyword evidence="2" id="KW-0472">Membrane</keyword>
<evidence type="ECO:0000256" key="1">
    <source>
        <dbReference type="SAM" id="MobiDB-lite"/>
    </source>
</evidence>
<proteinExistence type="predicted"/>
<feature type="transmembrane region" description="Helical" evidence="2">
    <location>
        <begin position="268"/>
        <end position="285"/>
    </location>
</feature>
<evidence type="ECO:0000313" key="4">
    <source>
        <dbReference type="Proteomes" id="UP000198362"/>
    </source>
</evidence>
<feature type="compositionally biased region" description="Low complexity" evidence="1">
    <location>
        <begin position="177"/>
        <end position="186"/>
    </location>
</feature>
<accession>A0A239PDH6</accession>
<feature type="compositionally biased region" description="Basic and acidic residues" evidence="1">
    <location>
        <begin position="1"/>
        <end position="21"/>
    </location>
</feature>
<feature type="transmembrane region" description="Helical" evidence="2">
    <location>
        <begin position="222"/>
        <end position="247"/>
    </location>
</feature>
<feature type="region of interest" description="Disordered" evidence="1">
    <location>
        <begin position="1"/>
        <end position="186"/>
    </location>
</feature>
<organism evidence="3 4">
    <name type="scientific">Asanoa hainanensis</name>
    <dbReference type="NCBI Taxonomy" id="560556"/>
    <lineage>
        <taxon>Bacteria</taxon>
        <taxon>Bacillati</taxon>
        <taxon>Actinomycetota</taxon>
        <taxon>Actinomycetes</taxon>
        <taxon>Micromonosporales</taxon>
        <taxon>Micromonosporaceae</taxon>
        <taxon>Asanoa</taxon>
    </lineage>
</organism>
<protein>
    <submittedName>
        <fullName evidence="3">Uncharacterized protein</fullName>
    </submittedName>
</protein>
<name>A0A239PDH6_9ACTN</name>
<reference evidence="3 4" key="1">
    <citation type="submission" date="2017-06" db="EMBL/GenBank/DDBJ databases">
        <authorList>
            <person name="Kim H.J."/>
            <person name="Triplett B.A."/>
        </authorList>
    </citation>
    <scope>NUCLEOTIDE SEQUENCE [LARGE SCALE GENOMIC DNA]</scope>
    <source>
        <strain evidence="3 4">CGMCC 4.5593</strain>
    </source>
</reference>
<feature type="compositionally biased region" description="Basic and acidic residues" evidence="1">
    <location>
        <begin position="88"/>
        <end position="97"/>
    </location>
</feature>